<evidence type="ECO:0000313" key="1">
    <source>
        <dbReference type="EMBL" id="KFN09932.1"/>
    </source>
</evidence>
<dbReference type="PATRIC" id="fig|44252.3.peg.1913"/>
<dbReference type="OrthoDB" id="2691359at2"/>
<evidence type="ECO:0008006" key="3">
    <source>
        <dbReference type="Google" id="ProtNLM"/>
    </source>
</evidence>
<keyword evidence="2" id="KW-1185">Reference proteome</keyword>
<comment type="caution">
    <text evidence="1">The sequence shown here is derived from an EMBL/GenBank/DDBJ whole genome shotgun (WGS) entry which is preliminary data.</text>
</comment>
<dbReference type="EMBL" id="JMQA01000020">
    <property type="protein sequence ID" value="KFN09932.1"/>
    <property type="molecule type" value="Genomic_DNA"/>
</dbReference>
<accession>A0A090ZGZ7</accession>
<reference evidence="1 2" key="1">
    <citation type="submission" date="2014-04" db="EMBL/GenBank/DDBJ databases">
        <authorList>
            <person name="Bishop-Lilly K.A."/>
            <person name="Broomall S.M."/>
            <person name="Chain P.S."/>
            <person name="Chertkov O."/>
            <person name="Coyne S.R."/>
            <person name="Daligault H.E."/>
            <person name="Davenport K.W."/>
            <person name="Erkkila T."/>
            <person name="Frey K.G."/>
            <person name="Gibbons H.S."/>
            <person name="Gu W."/>
            <person name="Jaissle J."/>
            <person name="Johnson S.L."/>
            <person name="Koroleva G.I."/>
            <person name="Ladner J.T."/>
            <person name="Lo C.-C."/>
            <person name="Minogue T.D."/>
            <person name="Munk C."/>
            <person name="Palacios G.F."/>
            <person name="Redden C.L."/>
            <person name="Rosenzweig C.N."/>
            <person name="Scholz M.B."/>
            <person name="Teshima H."/>
            <person name="Xu Y."/>
        </authorList>
    </citation>
    <scope>NUCLEOTIDE SEQUENCE [LARGE SCALE GENOMIC DNA]</scope>
    <source>
        <strain evidence="1 2">8244</strain>
    </source>
</reference>
<dbReference type="GeneID" id="77006144"/>
<dbReference type="HOGENOM" id="CLU_121785_0_0_9"/>
<protein>
    <recommendedName>
        <fullName evidence="3">DUF3907 family protein</fullName>
    </recommendedName>
</protein>
<dbReference type="RefSeq" id="WP_036621340.1">
    <property type="nucleotide sequence ID" value="NZ_JAKOBR010000016.1"/>
</dbReference>
<name>A0A090ZGZ7_PAEMA</name>
<sequence length="168" mass="19700">MPQANNIRQLCETAREQLKSAAGRIEAFLNHYSLPQLTEGQNEELGLFYKGLLSDLRHLLVYCEDCYEKLGIVLRRGTFDEEAAEKALYHVYHDCVNNFFYPKNESYSEDGRYAYTGQDAIRFRKKPSRPARDAVLDITRAFEELRDDLTYYESDYLIQLRLNRAHSK</sequence>
<organism evidence="1 2">
    <name type="scientific">Paenibacillus macerans</name>
    <name type="common">Bacillus macerans</name>
    <dbReference type="NCBI Taxonomy" id="44252"/>
    <lineage>
        <taxon>Bacteria</taxon>
        <taxon>Bacillati</taxon>
        <taxon>Bacillota</taxon>
        <taxon>Bacilli</taxon>
        <taxon>Bacillales</taxon>
        <taxon>Paenibacillaceae</taxon>
        <taxon>Paenibacillus</taxon>
    </lineage>
</organism>
<dbReference type="Pfam" id="PF13047">
    <property type="entry name" value="DUF3907"/>
    <property type="match status" value="1"/>
</dbReference>
<dbReference type="Proteomes" id="UP000029278">
    <property type="component" value="Unassembled WGS sequence"/>
</dbReference>
<evidence type="ECO:0000313" key="2">
    <source>
        <dbReference type="Proteomes" id="UP000029278"/>
    </source>
</evidence>
<gene>
    <name evidence="1" type="ORF">DJ90_663</name>
</gene>
<proteinExistence type="predicted"/>
<dbReference type="AlphaFoldDB" id="A0A090ZGZ7"/>
<dbReference type="InterPro" id="IPR025013">
    <property type="entry name" value="DUF3907"/>
</dbReference>
<dbReference type="STRING" id="44252.DJ90_663"/>